<dbReference type="STRING" id="1177154.Y5S_03346"/>
<keyword evidence="2" id="KW-1185">Reference proteome</keyword>
<dbReference type="Proteomes" id="UP000029444">
    <property type="component" value="Unassembled WGS sequence"/>
</dbReference>
<name>A0A095ULG6_9GAMM</name>
<protein>
    <submittedName>
        <fullName evidence="1">Uncharacterized protein</fullName>
    </submittedName>
</protein>
<gene>
    <name evidence="1" type="ORF">Y5S_03346</name>
</gene>
<sequence>MHPKQVRAITRCPKATMRHLMTGEVPKLVVPRSPLITLLEKYSPRDRLHMIGVKLTHTLGYSGGMTFRNAEQLYTWLKPASHMLESEYWPAESRRIKSFQKTLTERDLAQSCAQWPQWLGANLNHESTTQHGKGAA</sequence>
<reference evidence="1 2" key="1">
    <citation type="submission" date="2012-09" db="EMBL/GenBank/DDBJ databases">
        <title>Genome Sequence of alkane-degrading Bacterium Alcanivorax sp. 19-m-6.</title>
        <authorList>
            <person name="Lai Q."/>
            <person name="Shao Z."/>
        </authorList>
    </citation>
    <scope>NUCLEOTIDE SEQUENCE [LARGE SCALE GENOMIC DNA]</scope>
    <source>
        <strain evidence="1 2">19-m-6</strain>
    </source>
</reference>
<dbReference type="eggNOG" id="ENOG5032E5T">
    <property type="taxonomic scope" value="Bacteria"/>
</dbReference>
<dbReference type="AlphaFoldDB" id="A0A095ULG6"/>
<proteinExistence type="predicted"/>
<comment type="caution">
    <text evidence="1">The sequence shown here is derived from an EMBL/GenBank/DDBJ whole genome shotgun (WGS) entry which is preliminary data.</text>
</comment>
<organism evidence="1 2">
    <name type="scientific">Alcanivorax nanhaiticus</name>
    <dbReference type="NCBI Taxonomy" id="1177154"/>
    <lineage>
        <taxon>Bacteria</taxon>
        <taxon>Pseudomonadati</taxon>
        <taxon>Pseudomonadota</taxon>
        <taxon>Gammaproteobacteria</taxon>
        <taxon>Oceanospirillales</taxon>
        <taxon>Alcanivoracaceae</taxon>
        <taxon>Alcanivorax</taxon>
    </lineage>
</organism>
<evidence type="ECO:0000313" key="1">
    <source>
        <dbReference type="EMBL" id="KGD63360.1"/>
    </source>
</evidence>
<accession>A0A095ULG6</accession>
<dbReference type="EMBL" id="ARXV01000018">
    <property type="protein sequence ID" value="KGD63360.1"/>
    <property type="molecule type" value="Genomic_DNA"/>
</dbReference>
<evidence type="ECO:0000313" key="2">
    <source>
        <dbReference type="Proteomes" id="UP000029444"/>
    </source>
</evidence>